<keyword evidence="4" id="KW-0689">Ribosomal protein</keyword>
<keyword evidence="2 6" id="KW-0699">rRNA-binding</keyword>
<name>A0ABR4P4U0_9HELO</name>
<sequence length="446" mass="51092">MPRSKNFHGLKRLGGGKIRQTWNKINLYNLARWPVFGKPPQTFFQQKWKAKSVTRAYHGEHILEGHWKRMFRSRFRAVVPMSQQELASNDGSVWAEGRGSGLEEKPSNPPNYPRDWSIPYMQMTYAPMERRLDTAIFRALFASSARQARQFVVHGRVKVNGKKMPYPGYMLNPGDMFQVDPEAVMFATGAPKSPEAVRAGQKLRKTRLHEARVAAEQEAARESRRQKAIAAQAAKDEQDRANAQQAAEAQMEHESLDAKQLRKRQRKNVEGLIDLARILIRDTKNPPSGKRKVQLRTFIKTAKEQLNKSIRKTSDQVEEEIIKLTNDFAPMTQAPTTEAVEQQKEEKTKAMDQAAYKKAYQRSLEALTQARFAASDDTKPYATPWTPRPYMSAFAFIPEYLEVNQKICSAVYLRHPVAKPGSTEVPTPFPEPLYQLAFNWYLRNGR</sequence>
<keyword evidence="3 6" id="KW-0694">RNA-binding</keyword>
<dbReference type="CDD" id="cd00165">
    <property type="entry name" value="S4"/>
    <property type="match status" value="1"/>
</dbReference>
<comment type="similarity">
    <text evidence="1">Belongs to the universal ribosomal protein uS4 family.</text>
</comment>
<feature type="region of interest" description="Disordered" evidence="7">
    <location>
        <begin position="89"/>
        <end position="110"/>
    </location>
</feature>
<dbReference type="SMART" id="SM00363">
    <property type="entry name" value="S4"/>
    <property type="match status" value="1"/>
</dbReference>
<dbReference type="PROSITE" id="PS50889">
    <property type="entry name" value="S4"/>
    <property type="match status" value="1"/>
</dbReference>
<evidence type="ECO:0000256" key="4">
    <source>
        <dbReference type="ARBA" id="ARBA00022980"/>
    </source>
</evidence>
<evidence type="ECO:0000313" key="10">
    <source>
        <dbReference type="Proteomes" id="UP001629113"/>
    </source>
</evidence>
<dbReference type="PANTHER" id="PTHR11831">
    <property type="entry name" value="30S 40S RIBOSOMAL PROTEIN"/>
    <property type="match status" value="1"/>
</dbReference>
<gene>
    <name evidence="9" type="ORF">PVAG01_10036</name>
</gene>
<dbReference type="InterPro" id="IPR022801">
    <property type="entry name" value="Ribosomal_uS4"/>
</dbReference>
<dbReference type="PROSITE" id="PS00632">
    <property type="entry name" value="RIBOSOMAL_S4"/>
    <property type="match status" value="1"/>
</dbReference>
<dbReference type="Pfam" id="PF01479">
    <property type="entry name" value="S4"/>
    <property type="match status" value="1"/>
</dbReference>
<evidence type="ECO:0000256" key="2">
    <source>
        <dbReference type="ARBA" id="ARBA00022730"/>
    </source>
</evidence>
<evidence type="ECO:0000256" key="1">
    <source>
        <dbReference type="ARBA" id="ARBA00007465"/>
    </source>
</evidence>
<dbReference type="InterPro" id="IPR018079">
    <property type="entry name" value="Ribosomal_uS4_CS"/>
</dbReference>
<dbReference type="Proteomes" id="UP001629113">
    <property type="component" value="Unassembled WGS sequence"/>
</dbReference>
<evidence type="ECO:0000256" key="5">
    <source>
        <dbReference type="ARBA" id="ARBA00023274"/>
    </source>
</evidence>
<dbReference type="EMBL" id="JBFCZG010000009">
    <property type="protein sequence ID" value="KAL3418320.1"/>
    <property type="molecule type" value="Genomic_DNA"/>
</dbReference>
<keyword evidence="10" id="KW-1185">Reference proteome</keyword>
<dbReference type="InterPro" id="IPR036986">
    <property type="entry name" value="S4_RNA-bd_sf"/>
</dbReference>
<dbReference type="SUPFAM" id="SSF55174">
    <property type="entry name" value="Alpha-L RNA-binding motif"/>
    <property type="match status" value="1"/>
</dbReference>
<dbReference type="Gene3D" id="3.10.290.10">
    <property type="entry name" value="RNA-binding S4 domain"/>
    <property type="match status" value="1"/>
</dbReference>
<feature type="region of interest" description="Disordered" evidence="7">
    <location>
        <begin position="235"/>
        <end position="263"/>
    </location>
</feature>
<evidence type="ECO:0000313" key="9">
    <source>
        <dbReference type="EMBL" id="KAL3418320.1"/>
    </source>
</evidence>
<keyword evidence="5" id="KW-0687">Ribonucleoprotein</keyword>
<evidence type="ECO:0000256" key="6">
    <source>
        <dbReference type="PROSITE-ProRule" id="PRU00182"/>
    </source>
</evidence>
<evidence type="ECO:0000259" key="8">
    <source>
        <dbReference type="SMART" id="SM00363"/>
    </source>
</evidence>
<reference evidence="9 10" key="1">
    <citation type="submission" date="2024-06" db="EMBL/GenBank/DDBJ databases">
        <title>Complete genome of Phlyctema vagabunda strain 19-DSS-EL-015.</title>
        <authorList>
            <person name="Fiorenzani C."/>
        </authorList>
    </citation>
    <scope>NUCLEOTIDE SEQUENCE [LARGE SCALE GENOMIC DNA]</scope>
    <source>
        <strain evidence="9 10">19-DSS-EL-015</strain>
    </source>
</reference>
<evidence type="ECO:0000256" key="3">
    <source>
        <dbReference type="ARBA" id="ARBA00022884"/>
    </source>
</evidence>
<organism evidence="9 10">
    <name type="scientific">Phlyctema vagabunda</name>
    <dbReference type="NCBI Taxonomy" id="108571"/>
    <lineage>
        <taxon>Eukaryota</taxon>
        <taxon>Fungi</taxon>
        <taxon>Dikarya</taxon>
        <taxon>Ascomycota</taxon>
        <taxon>Pezizomycotina</taxon>
        <taxon>Leotiomycetes</taxon>
        <taxon>Helotiales</taxon>
        <taxon>Dermateaceae</taxon>
        <taxon>Phlyctema</taxon>
    </lineage>
</organism>
<evidence type="ECO:0000256" key="7">
    <source>
        <dbReference type="SAM" id="MobiDB-lite"/>
    </source>
</evidence>
<comment type="caution">
    <text evidence="9">The sequence shown here is derived from an EMBL/GenBank/DDBJ whole genome shotgun (WGS) entry which is preliminary data.</text>
</comment>
<accession>A0ABR4P4U0</accession>
<dbReference type="PANTHER" id="PTHR11831:SF4">
    <property type="entry name" value="SMALL RIBOSOMAL SUBUNIT PROTEIN US4M"/>
    <property type="match status" value="1"/>
</dbReference>
<protein>
    <submittedName>
        <fullName evidence="9">S4 domain-containing protein</fullName>
    </submittedName>
</protein>
<proteinExistence type="inferred from homology"/>
<feature type="domain" description="RNA-binding S4" evidence="8">
    <location>
        <begin position="130"/>
        <end position="190"/>
    </location>
</feature>
<dbReference type="InterPro" id="IPR002942">
    <property type="entry name" value="S4_RNA-bd"/>
</dbReference>
<feature type="compositionally biased region" description="Basic and acidic residues" evidence="7">
    <location>
        <begin position="250"/>
        <end position="260"/>
    </location>
</feature>